<sequence length="474" mass="54347">MRARQHLNAEQVRENTKKIKAHLKIASINIKGRGAESISHAKHKWREIYGLMLRNKIAILAVQETHLSLTQVTEINQSWFGKKLLVFNTIDPDHTNAAGTAIVLNRDLVNANMAKVYYIVPGRALCLKIPWYKNDTLTILVTYAPNDSMTSNKLFWELLTDEWLKTMLPVPDIFLGDHNLVEEGFDRTTGKADNYEATAAFVTFKSLFIMKDGWRKYNPDTREFTHTHWGPNGQATMSRLDRIYLREDLIKYSRSWEISDELGELTDHRLVLATILTPGLPYQGPGRYTIRPFILDNSQLITELMDLCIAASQSMETCLTSSQRTEGYNPQVIHEKLKADIIKTERAFSKKFIGTAKAKIESLQLKKKDMLKAMVGENEQEATEIAKIQVEINKASSHLRSTRAANSRLRKELEDDGVTKSSVSYMKEQKTRDMIMMLKAQDWTPEHKSYARRSDEMTEIARTYHASTQEDESE</sequence>
<evidence type="ECO:0000256" key="4">
    <source>
        <dbReference type="ARBA" id="ARBA00022842"/>
    </source>
</evidence>
<dbReference type="InterPro" id="IPR036691">
    <property type="entry name" value="Endo/exonu/phosph_ase_sf"/>
</dbReference>
<accession>A0AA38P4Q4</accession>
<dbReference type="GO" id="GO:0008081">
    <property type="term" value="F:phosphoric diester hydrolase activity"/>
    <property type="evidence" value="ECO:0007669"/>
    <property type="project" value="TreeGrafter"/>
</dbReference>
<gene>
    <name evidence="5" type="ORF">F5878DRAFT_541619</name>
</gene>
<evidence type="ECO:0000256" key="2">
    <source>
        <dbReference type="ARBA" id="ARBA00022723"/>
    </source>
</evidence>
<dbReference type="GO" id="GO:0005634">
    <property type="term" value="C:nucleus"/>
    <property type="evidence" value="ECO:0007669"/>
    <property type="project" value="TreeGrafter"/>
</dbReference>
<dbReference type="AlphaFoldDB" id="A0AA38P4Q4"/>
<evidence type="ECO:0000313" key="5">
    <source>
        <dbReference type="EMBL" id="KAJ3836287.1"/>
    </source>
</evidence>
<evidence type="ECO:0000256" key="1">
    <source>
        <dbReference type="ARBA" id="ARBA00001946"/>
    </source>
</evidence>
<keyword evidence="5" id="KW-0255">Endonuclease</keyword>
<comment type="caution">
    <text evidence="5">The sequence shown here is derived from an EMBL/GenBank/DDBJ whole genome shotgun (WGS) entry which is preliminary data.</text>
</comment>
<dbReference type="PANTHER" id="PTHR22748:SF4">
    <property type="entry name" value="DNA-(APURINIC OR APYRIMIDINIC SITE) ENDONUCLEASE 2"/>
    <property type="match status" value="1"/>
</dbReference>
<protein>
    <submittedName>
        <fullName evidence="5">Endonuclease/exonuclease/phosphatase</fullName>
    </submittedName>
</protein>
<dbReference type="SUPFAM" id="SSF56219">
    <property type="entry name" value="DNase I-like"/>
    <property type="match status" value="1"/>
</dbReference>
<dbReference type="GO" id="GO:0006284">
    <property type="term" value="P:base-excision repair"/>
    <property type="evidence" value="ECO:0007669"/>
    <property type="project" value="TreeGrafter"/>
</dbReference>
<evidence type="ECO:0000256" key="3">
    <source>
        <dbReference type="ARBA" id="ARBA00022801"/>
    </source>
</evidence>
<keyword evidence="4" id="KW-0460">Magnesium</keyword>
<dbReference type="GO" id="GO:0046872">
    <property type="term" value="F:metal ion binding"/>
    <property type="evidence" value="ECO:0007669"/>
    <property type="project" value="UniProtKB-KW"/>
</dbReference>
<dbReference type="InterPro" id="IPR004808">
    <property type="entry name" value="AP_endonuc_1"/>
</dbReference>
<keyword evidence="6" id="KW-1185">Reference proteome</keyword>
<keyword evidence="3" id="KW-0378">Hydrolase</keyword>
<dbReference type="Gene3D" id="3.60.10.10">
    <property type="entry name" value="Endonuclease/exonuclease/phosphatase"/>
    <property type="match status" value="1"/>
</dbReference>
<feature type="non-terminal residue" evidence="5">
    <location>
        <position position="474"/>
    </location>
</feature>
<dbReference type="GO" id="GO:0003906">
    <property type="term" value="F:DNA-(apurinic or apyrimidinic site) endonuclease activity"/>
    <property type="evidence" value="ECO:0007669"/>
    <property type="project" value="TreeGrafter"/>
</dbReference>
<keyword evidence="5" id="KW-0540">Nuclease</keyword>
<dbReference type="Proteomes" id="UP001163846">
    <property type="component" value="Unassembled WGS sequence"/>
</dbReference>
<dbReference type="GO" id="GO:0008311">
    <property type="term" value="F:double-stranded DNA 3'-5' DNA exonuclease activity"/>
    <property type="evidence" value="ECO:0007669"/>
    <property type="project" value="TreeGrafter"/>
</dbReference>
<dbReference type="PANTHER" id="PTHR22748">
    <property type="entry name" value="AP ENDONUCLEASE"/>
    <property type="match status" value="1"/>
</dbReference>
<name>A0AA38P4Q4_9AGAR</name>
<keyword evidence="2" id="KW-0479">Metal-binding</keyword>
<reference evidence="5" key="1">
    <citation type="submission" date="2022-08" db="EMBL/GenBank/DDBJ databases">
        <authorList>
            <consortium name="DOE Joint Genome Institute"/>
            <person name="Min B."/>
            <person name="Riley R."/>
            <person name="Sierra-Patev S."/>
            <person name="Naranjo-Ortiz M."/>
            <person name="Looney B."/>
            <person name="Konkel Z."/>
            <person name="Slot J.C."/>
            <person name="Sakamoto Y."/>
            <person name="Steenwyk J.L."/>
            <person name="Rokas A."/>
            <person name="Carro J."/>
            <person name="Camarero S."/>
            <person name="Ferreira P."/>
            <person name="Molpeceres G."/>
            <person name="Ruiz-Duenas F.J."/>
            <person name="Serrano A."/>
            <person name="Henrissat B."/>
            <person name="Drula E."/>
            <person name="Hughes K.W."/>
            <person name="Mata J.L."/>
            <person name="Ishikawa N.K."/>
            <person name="Vargas-Isla R."/>
            <person name="Ushijima S."/>
            <person name="Smith C.A."/>
            <person name="Ahrendt S."/>
            <person name="Andreopoulos W."/>
            <person name="He G."/>
            <person name="Labutti K."/>
            <person name="Lipzen A."/>
            <person name="Ng V."/>
            <person name="Sandor L."/>
            <person name="Barry K."/>
            <person name="Martinez A.T."/>
            <person name="Xiao Y."/>
            <person name="Gibbons J.G."/>
            <person name="Terashima K."/>
            <person name="Hibbett D.S."/>
            <person name="Grigoriev I.V."/>
        </authorList>
    </citation>
    <scope>NUCLEOTIDE SEQUENCE</scope>
    <source>
        <strain evidence="5">TFB9207</strain>
    </source>
</reference>
<organism evidence="5 6">
    <name type="scientific">Lentinula raphanica</name>
    <dbReference type="NCBI Taxonomy" id="153919"/>
    <lineage>
        <taxon>Eukaryota</taxon>
        <taxon>Fungi</taxon>
        <taxon>Dikarya</taxon>
        <taxon>Basidiomycota</taxon>
        <taxon>Agaricomycotina</taxon>
        <taxon>Agaricomycetes</taxon>
        <taxon>Agaricomycetidae</taxon>
        <taxon>Agaricales</taxon>
        <taxon>Marasmiineae</taxon>
        <taxon>Omphalotaceae</taxon>
        <taxon>Lentinula</taxon>
    </lineage>
</organism>
<evidence type="ECO:0000313" key="6">
    <source>
        <dbReference type="Proteomes" id="UP001163846"/>
    </source>
</evidence>
<dbReference type="EMBL" id="MU806332">
    <property type="protein sequence ID" value="KAJ3836287.1"/>
    <property type="molecule type" value="Genomic_DNA"/>
</dbReference>
<proteinExistence type="predicted"/>
<comment type="cofactor">
    <cofactor evidence="1">
        <name>Mg(2+)</name>
        <dbReference type="ChEBI" id="CHEBI:18420"/>
    </cofactor>
</comment>